<sequence>MVAADIIRKTNGEELAVSGMLERLTAMLHHADAFISLPGGFGILEEIFIMASLAQLHIHEKPISLLNVNKFYNGLLSFLDHAQKNYYIPPSIRKIFISASNPHELIDQLQAFNYEPDPLTSKID</sequence>
<evidence type="ECO:0000313" key="8">
    <source>
        <dbReference type="Proteomes" id="UP001280121"/>
    </source>
</evidence>
<evidence type="ECO:0000256" key="6">
    <source>
        <dbReference type="ARBA" id="ARBA00049153"/>
    </source>
</evidence>
<evidence type="ECO:0000256" key="1">
    <source>
        <dbReference type="ARBA" id="ARBA00006763"/>
    </source>
</evidence>
<keyword evidence="3" id="KW-0203">Cytokinin biosynthesis</keyword>
<dbReference type="EC" id="3.2.2.n1" evidence="2"/>
<dbReference type="SUPFAM" id="SSF102405">
    <property type="entry name" value="MCP/YpsA-like"/>
    <property type="match status" value="1"/>
</dbReference>
<dbReference type="PANTHER" id="PTHR31223">
    <property type="entry name" value="LOG FAMILY PROTEIN YJL055W"/>
    <property type="match status" value="1"/>
</dbReference>
<dbReference type="InterPro" id="IPR031100">
    <property type="entry name" value="LOG_fam"/>
</dbReference>
<feature type="non-terminal residue" evidence="7">
    <location>
        <position position="124"/>
    </location>
</feature>
<gene>
    <name evidence="7" type="ORF">Ddye_025411</name>
</gene>
<comment type="catalytic activity">
    <reaction evidence="5">
        <text>N(6)-(dimethylallyl)adenosine 5'-phosphate + H2O = N(6)-dimethylallyladenine + D-ribose 5-phosphate</text>
        <dbReference type="Rhea" id="RHEA:48560"/>
        <dbReference type="ChEBI" id="CHEBI:15377"/>
        <dbReference type="ChEBI" id="CHEBI:17660"/>
        <dbReference type="ChEBI" id="CHEBI:57526"/>
        <dbReference type="ChEBI" id="CHEBI:78346"/>
        <dbReference type="EC" id="3.2.2.n1"/>
    </reaction>
</comment>
<evidence type="ECO:0000256" key="5">
    <source>
        <dbReference type="ARBA" id="ARBA00047718"/>
    </source>
</evidence>
<proteinExistence type="inferred from homology"/>
<dbReference type="Gene3D" id="3.40.50.450">
    <property type="match status" value="1"/>
</dbReference>
<comment type="catalytic activity">
    <reaction evidence="6">
        <text>9-ribosyl-trans-zeatin 5'-phosphate + H2O = trans-zeatin + D-ribose 5-phosphate</text>
        <dbReference type="Rhea" id="RHEA:48564"/>
        <dbReference type="ChEBI" id="CHEBI:15377"/>
        <dbReference type="ChEBI" id="CHEBI:16522"/>
        <dbReference type="ChEBI" id="CHEBI:78346"/>
        <dbReference type="ChEBI" id="CHEBI:87947"/>
        <dbReference type="EC" id="3.2.2.n1"/>
    </reaction>
</comment>
<evidence type="ECO:0000256" key="3">
    <source>
        <dbReference type="ARBA" id="ARBA00022712"/>
    </source>
</evidence>
<dbReference type="GO" id="GO:0016799">
    <property type="term" value="F:hydrolase activity, hydrolyzing N-glycosyl compounds"/>
    <property type="evidence" value="ECO:0007669"/>
    <property type="project" value="TreeGrafter"/>
</dbReference>
<dbReference type="PANTHER" id="PTHR31223:SF70">
    <property type="entry name" value="LOG FAMILY PROTEIN YJL055W"/>
    <property type="match status" value="1"/>
</dbReference>
<organism evidence="7 8">
    <name type="scientific">Dipteronia dyeriana</name>
    <dbReference type="NCBI Taxonomy" id="168575"/>
    <lineage>
        <taxon>Eukaryota</taxon>
        <taxon>Viridiplantae</taxon>
        <taxon>Streptophyta</taxon>
        <taxon>Embryophyta</taxon>
        <taxon>Tracheophyta</taxon>
        <taxon>Spermatophyta</taxon>
        <taxon>Magnoliopsida</taxon>
        <taxon>eudicotyledons</taxon>
        <taxon>Gunneridae</taxon>
        <taxon>Pentapetalae</taxon>
        <taxon>rosids</taxon>
        <taxon>malvids</taxon>
        <taxon>Sapindales</taxon>
        <taxon>Sapindaceae</taxon>
        <taxon>Hippocastanoideae</taxon>
        <taxon>Acereae</taxon>
        <taxon>Dipteronia</taxon>
    </lineage>
</organism>
<protein>
    <recommendedName>
        <fullName evidence="2">cytokinin riboside 5'-monophosphate phosphoribohydrolase</fullName>
        <ecNumber evidence="2">3.2.2.n1</ecNumber>
    </recommendedName>
</protein>
<reference evidence="7" key="1">
    <citation type="journal article" date="2023" name="Plant J.">
        <title>Genome sequences and population genomics provide insights into the demographic history, inbreeding, and mutation load of two 'living fossil' tree species of Dipteronia.</title>
        <authorList>
            <person name="Feng Y."/>
            <person name="Comes H.P."/>
            <person name="Chen J."/>
            <person name="Zhu S."/>
            <person name="Lu R."/>
            <person name="Zhang X."/>
            <person name="Li P."/>
            <person name="Qiu J."/>
            <person name="Olsen K.M."/>
            <person name="Qiu Y."/>
        </authorList>
    </citation>
    <scope>NUCLEOTIDE SEQUENCE</scope>
    <source>
        <strain evidence="7">KIB01</strain>
    </source>
</reference>
<dbReference type="Pfam" id="PF03641">
    <property type="entry name" value="Lysine_decarbox"/>
    <property type="match status" value="1"/>
</dbReference>
<accession>A0AAD9TKC3</accession>
<dbReference type="GO" id="GO:0009691">
    <property type="term" value="P:cytokinin biosynthetic process"/>
    <property type="evidence" value="ECO:0007669"/>
    <property type="project" value="UniProtKB-KW"/>
</dbReference>
<keyword evidence="8" id="KW-1185">Reference proteome</keyword>
<dbReference type="GO" id="GO:0005634">
    <property type="term" value="C:nucleus"/>
    <property type="evidence" value="ECO:0007669"/>
    <property type="project" value="TreeGrafter"/>
</dbReference>
<dbReference type="EMBL" id="JANJYI010000008">
    <property type="protein sequence ID" value="KAK2637616.1"/>
    <property type="molecule type" value="Genomic_DNA"/>
</dbReference>
<dbReference type="AlphaFoldDB" id="A0AAD9TKC3"/>
<evidence type="ECO:0000256" key="4">
    <source>
        <dbReference type="ARBA" id="ARBA00024884"/>
    </source>
</evidence>
<comment type="function">
    <text evidence="4">Cytokinin-activating enzyme working in the direct activation pathway. Phosphoribohydrolase that converts inactive cytokinin nucleotides to the biologically active free-base forms.</text>
</comment>
<evidence type="ECO:0000313" key="7">
    <source>
        <dbReference type="EMBL" id="KAK2637616.1"/>
    </source>
</evidence>
<name>A0AAD9TKC3_9ROSI</name>
<dbReference type="Proteomes" id="UP001280121">
    <property type="component" value="Unassembled WGS sequence"/>
</dbReference>
<dbReference type="GO" id="GO:0005829">
    <property type="term" value="C:cytosol"/>
    <property type="evidence" value="ECO:0007669"/>
    <property type="project" value="TreeGrafter"/>
</dbReference>
<comment type="similarity">
    <text evidence="1">Belongs to the LOG family.</text>
</comment>
<evidence type="ECO:0000256" key="2">
    <source>
        <dbReference type="ARBA" id="ARBA00012205"/>
    </source>
</evidence>
<comment type="caution">
    <text evidence="7">The sequence shown here is derived from an EMBL/GenBank/DDBJ whole genome shotgun (WGS) entry which is preliminary data.</text>
</comment>